<evidence type="ECO:0000256" key="2">
    <source>
        <dbReference type="SAM" id="MobiDB-lite"/>
    </source>
</evidence>
<comment type="similarity">
    <text evidence="1">Belongs to the protease inhibitor I39 (alpha-2-macroglobulin) family. Bacterial alpha-2-macroglobulin subfamily.</text>
</comment>
<evidence type="ECO:0008006" key="8">
    <source>
        <dbReference type="Google" id="ProtNLM"/>
    </source>
</evidence>
<dbReference type="InterPro" id="IPR008930">
    <property type="entry name" value="Terpenoid_cyclase/PrenylTrfase"/>
</dbReference>
<protein>
    <recommendedName>
        <fullName evidence="8">Alpha-2-macroglobulin domain protein</fullName>
    </recommendedName>
</protein>
<dbReference type="InterPro" id="IPR001599">
    <property type="entry name" value="Macroglobln_a2"/>
</dbReference>
<feature type="region of interest" description="Disordered" evidence="2">
    <location>
        <begin position="867"/>
        <end position="896"/>
    </location>
</feature>
<proteinExistence type="inferred from homology"/>
<gene>
    <name evidence="6" type="ORF">F0U60_34745</name>
</gene>
<keyword evidence="7" id="KW-1185">Reference proteome</keyword>
<feature type="chain" id="PRO_5046920542" description="Alpha-2-macroglobulin domain protein" evidence="3">
    <location>
        <begin position="29"/>
        <end position="2020"/>
    </location>
</feature>
<dbReference type="InterPro" id="IPR002890">
    <property type="entry name" value="MG2"/>
</dbReference>
<name>A0ABY9WZY2_9BACT</name>
<reference evidence="6 7" key="1">
    <citation type="submission" date="2019-08" db="EMBL/GenBank/DDBJ databases">
        <title>Archangium and Cystobacter genomes.</title>
        <authorList>
            <person name="Chen I.-C.K."/>
            <person name="Wielgoss S."/>
        </authorList>
    </citation>
    <scope>NUCLEOTIDE SEQUENCE [LARGE SCALE GENOMIC DNA]</scope>
    <source>
        <strain evidence="6 7">Cbm 6</strain>
    </source>
</reference>
<dbReference type="SMART" id="SM01360">
    <property type="entry name" value="A2M"/>
    <property type="match status" value="1"/>
</dbReference>
<evidence type="ECO:0000256" key="1">
    <source>
        <dbReference type="ARBA" id="ARBA00010556"/>
    </source>
</evidence>
<dbReference type="Pfam" id="PF17973">
    <property type="entry name" value="bMG10"/>
    <property type="match status" value="1"/>
</dbReference>
<dbReference type="SMART" id="SM01359">
    <property type="entry name" value="A2M_N_2"/>
    <property type="match status" value="1"/>
</dbReference>
<feature type="signal peptide" evidence="3">
    <location>
        <begin position="1"/>
        <end position="28"/>
    </location>
</feature>
<evidence type="ECO:0000313" key="6">
    <source>
        <dbReference type="EMBL" id="WNG48703.1"/>
    </source>
</evidence>
<evidence type="ECO:0000259" key="5">
    <source>
        <dbReference type="SMART" id="SM01360"/>
    </source>
</evidence>
<dbReference type="Gene3D" id="2.20.130.20">
    <property type="match status" value="1"/>
</dbReference>
<dbReference type="InterPro" id="IPR011625">
    <property type="entry name" value="A2M_N_BRD"/>
</dbReference>
<dbReference type="Gene3D" id="2.60.40.1930">
    <property type="match status" value="1"/>
</dbReference>
<dbReference type="SUPFAM" id="SSF48239">
    <property type="entry name" value="Terpenoid cyclases/Protein prenyltransferases"/>
    <property type="match status" value="1"/>
</dbReference>
<evidence type="ECO:0000259" key="4">
    <source>
        <dbReference type="SMART" id="SM01359"/>
    </source>
</evidence>
<dbReference type="Gene3D" id="1.50.10.20">
    <property type="match status" value="1"/>
</dbReference>
<feature type="domain" description="Alpha-2-macroglobulin" evidence="5">
    <location>
        <begin position="1259"/>
        <end position="1349"/>
    </location>
</feature>
<dbReference type="PANTHER" id="PTHR40094:SF1">
    <property type="entry name" value="UBIQUITIN DOMAIN-CONTAINING PROTEIN"/>
    <property type="match status" value="1"/>
</dbReference>
<dbReference type="Proteomes" id="UP001611383">
    <property type="component" value="Chromosome"/>
</dbReference>
<dbReference type="EMBL" id="CP043494">
    <property type="protein sequence ID" value="WNG48703.1"/>
    <property type="molecule type" value="Genomic_DNA"/>
</dbReference>
<dbReference type="Pfam" id="PF01835">
    <property type="entry name" value="MG2"/>
    <property type="match status" value="1"/>
</dbReference>
<dbReference type="InterPro" id="IPR041246">
    <property type="entry name" value="Bact_MG10"/>
</dbReference>
<dbReference type="InterPro" id="IPR051802">
    <property type="entry name" value="YfhM-like"/>
</dbReference>
<evidence type="ECO:0000313" key="7">
    <source>
        <dbReference type="Proteomes" id="UP001611383"/>
    </source>
</evidence>
<dbReference type="Pfam" id="PF00207">
    <property type="entry name" value="A2M"/>
    <property type="match status" value="1"/>
</dbReference>
<keyword evidence="3" id="KW-0732">Signal</keyword>
<sequence>MSPLLISRSFFVLLTLFSLMLAAPSARAQPPVPTWKDIDALTEDQKLEAALQGTDARLAQARAQGNEDEWARALIRSAQIRTALHGFEATVRFFREQPWPKGVVQRTALNLYYAGTLLQYASYRRWEVLQREQVVSGDTLDLKQWTAEQIFTEARRALADSWATRERLGGEKAQALEGFLSAHTYPPGIRDTLRDTLTYLWVEMLTDQGQWRPGQADEVYRLDLGELLEGTPRVDLVDPAVHPLRKVAAILADLEAWHRASGRREAALEAHLARSQSLYDAFREETDKARIRRHVAEHLERYRDVPWWAMGQAWLAEREQSDRPVRALAMGKACVAAFPNSIGGRWCARTVAALEAPEFSLTSMRSDGARKRSIEVTHRNLSRLYFRAYAYDLESRLAKGSFYDEFLEGDDEEGDRLPSFLEKEKPVAAWSEALPGTPDLRSHRTFVVPPLTEPGSYLIVASAREDFREEGNAVVATLLTVTPWVFVTRMDTDSRLEVRVLEGETGQPASGVEVRLMDVDSESRVVRTLKTDARGVVLFQKLREQTFLVVGRGRQALVGSESFYGEEGEGARREQTQALVFTDRTVYRPLQKVQWKVVPFRGRGEQARYRTLPEQRLTVSLVDANDQVVEKREVRTNSFGSAVGEFTVPAGRLLGVWHVEAHVGKAEVGTAQVRVEEYKRPTFEVTLKDSDATLRLNRPATFRGEARYYFGLPVTRGTVRWRVHREPLYPFWWSHARGLPTSSRVVASGTAPVGEDGGFQLTFTPDADERSPSSREVSWRYRVEADVTDEGGETRSANRGFRLGLVAVEGRVDMDEGFFREGVAPEIRLMRANLDGVPLSGAGRWRLVALKQPAKPQLPAALPLRAPPEASVETEARVTTPGDQLRPRWSANPAEEETFRDWADGEELARGAVAHDAQGLARVKLPVLTPGIYRVHYETEDAFGERFSTSREVLVAGARAPIAVPALLRLERSLVKVGETARLLAFSGFEGQPLFLDVSQGERFVQRRVLTGGKDPAVLELPVTESLRGGFTVTLVAVRDYQVLEFAQTVFVPFDDKELHLEFSTFRDRLRPGAKETWRVTVKGPRGEAVEAGAAELLAYMYDQSLELFARHSPPALSDYYPQRAGAVYLDSSPKELSSRWLYGQGLRELPEWRYPQGEMLLFEDDKGLGGPGWGGLPGLAIGSLQRDMRRREIIQLPMRAAKSSAPPPSAEPSYAADGIVGGVMAYGVNDSKPEDAQEELAESSAVPKDAVRGNFAETAFWVPQLLTGPDGSAVLEFTVPDSVTAWNVWVHALTKDLKGGSLTRQTRSVKELMVRPYVPRFLREGDRAVLEVVVNNAGEAVLEGSLALDILEPETNASLLSRFGVKTARQPFRVEAGKGTTVRFPLVTPAELGPVAFRVTASAGDFSDGELRPLPVLPGRMHLTQSRFVALRGGARKELEFPDMRRGDDPSLRHEQLVVSVDAQLFHAVLGAMPYLVNYPYECTEQTLNRFVSTGVLSSLYGRYPEVAKLAKSLSTRATRFDTWDAVDPNRKLVLEESPWLEMSRGGSEEEQQLAKVLDPEVARAEREASLVKLRQAQLPSGAFPWWPGGPPSPYMTLYILHGLSRAAEHGVEVDRHMTTRAWEYLAQHFRADYAERMRKEGCCWEFLTFLEYVASSFPDASYTGNALRAEERARIRDFSFQHWKEHSPYLKGYLALALKRAGREKDARRVFESVMNSAKTSEELGTYWAPEERSWLWYNDTTETQAFALRTLLELNPRDERRHGLAQWLLLDRKLGHWKSTRATAEAVYALVQYLEREGALKVREEAKVTVGGRTVAFAFKPDEYTGKGNRVVVPGPEVKPETSSVVRVEKEGKGLAFASATWHFSTERLPEEERGDFFEVSRRYFLREQKGKEAVLRPLAEGTVVAPGDEVEVQLSVKTKHAAEYVHVRDPRAAGLEPESTESRHRYNLGVVWYEEPRDSGTNFFFEWLPAGEYTLRYRLRANMAGTFRVGPATVQSMYAPEFTAYSKGAVLTVGRE</sequence>
<evidence type="ECO:0000256" key="3">
    <source>
        <dbReference type="SAM" id="SignalP"/>
    </source>
</evidence>
<accession>A0ABY9WZY2</accession>
<organism evidence="6 7">
    <name type="scientific">Archangium minus</name>
    <dbReference type="NCBI Taxonomy" id="83450"/>
    <lineage>
        <taxon>Bacteria</taxon>
        <taxon>Pseudomonadati</taxon>
        <taxon>Myxococcota</taxon>
        <taxon>Myxococcia</taxon>
        <taxon>Myxococcales</taxon>
        <taxon>Cystobacterineae</taxon>
        <taxon>Archangiaceae</taxon>
        <taxon>Archangium</taxon>
    </lineage>
</organism>
<dbReference type="PANTHER" id="PTHR40094">
    <property type="entry name" value="ALPHA-2-MACROGLOBULIN HOMOLOG"/>
    <property type="match status" value="1"/>
</dbReference>
<feature type="domain" description="Alpha-2-macroglobulin bait region" evidence="4">
    <location>
        <begin position="966"/>
        <end position="1109"/>
    </location>
</feature>